<comment type="caution">
    <text evidence="2">The sequence shown here is derived from an EMBL/GenBank/DDBJ whole genome shotgun (WGS) entry which is preliminary data.</text>
</comment>
<name>A0ABY2E4I4_9MICO</name>
<proteinExistence type="predicted"/>
<dbReference type="Gene3D" id="3.40.630.30">
    <property type="match status" value="1"/>
</dbReference>
<evidence type="ECO:0000313" key="3">
    <source>
        <dbReference type="Proteomes" id="UP000504882"/>
    </source>
</evidence>
<dbReference type="PROSITE" id="PS51186">
    <property type="entry name" value="GNAT"/>
    <property type="match status" value="1"/>
</dbReference>
<organism evidence="2 3">
    <name type="scientific">Occultella glacieicola</name>
    <dbReference type="NCBI Taxonomy" id="2518684"/>
    <lineage>
        <taxon>Bacteria</taxon>
        <taxon>Bacillati</taxon>
        <taxon>Actinomycetota</taxon>
        <taxon>Actinomycetes</taxon>
        <taxon>Micrococcales</taxon>
        <taxon>Ruaniaceae</taxon>
        <taxon>Occultella</taxon>
    </lineage>
</organism>
<dbReference type="CDD" id="cd04301">
    <property type="entry name" value="NAT_SF"/>
    <property type="match status" value="1"/>
</dbReference>
<accession>A0ABY2E4I4</accession>
<sequence length="211" mass="22867">MITVERADVLGEPYRRRIADVWVRGFAEDFAYFSKDPVVLGDAFAHLLLLDRWYVALVDGEPAGLACVAEGDQEVLRPRAAELRRHLGLVHGTITHLILRSQFLGAYDGARPGLLEIGFVTTAPAYQGRGVATALMRHLLALDGYDEFVLRDIKDTNAPALGLYEKLGFTAFGRRAVRGAARAGFSAYVSMRLVRGQGPVGSTGDPGGAPQ</sequence>
<dbReference type="Pfam" id="PF00583">
    <property type="entry name" value="Acetyltransf_1"/>
    <property type="match status" value="1"/>
</dbReference>
<dbReference type="Proteomes" id="UP000504882">
    <property type="component" value="Unassembled WGS sequence"/>
</dbReference>
<reference evidence="2 3" key="1">
    <citation type="submission" date="2019-03" db="EMBL/GenBank/DDBJ databases">
        <title>Genomic features of bacteria from cold environments.</title>
        <authorList>
            <person name="Shen L."/>
        </authorList>
    </citation>
    <scope>NUCLEOTIDE SEQUENCE [LARGE SCALE GENOMIC DNA]</scope>
    <source>
        <strain evidence="3">T3246-1</strain>
    </source>
</reference>
<dbReference type="EMBL" id="SMNA01000004">
    <property type="protein sequence ID" value="TDE94940.1"/>
    <property type="molecule type" value="Genomic_DNA"/>
</dbReference>
<gene>
    <name evidence="2" type="ORF">EXU48_09155</name>
</gene>
<feature type="domain" description="N-acetyltransferase" evidence="1">
    <location>
        <begin position="2"/>
        <end position="192"/>
    </location>
</feature>
<keyword evidence="3" id="KW-1185">Reference proteome</keyword>
<protein>
    <submittedName>
        <fullName evidence="2">N-acetyltransferase</fullName>
    </submittedName>
</protein>
<dbReference type="RefSeq" id="WP_133107350.1">
    <property type="nucleotide sequence ID" value="NZ_SMNA01000004.1"/>
</dbReference>
<evidence type="ECO:0000313" key="2">
    <source>
        <dbReference type="EMBL" id="TDE94940.1"/>
    </source>
</evidence>
<dbReference type="InterPro" id="IPR000182">
    <property type="entry name" value="GNAT_dom"/>
</dbReference>
<dbReference type="InterPro" id="IPR016181">
    <property type="entry name" value="Acyl_CoA_acyltransferase"/>
</dbReference>
<evidence type="ECO:0000259" key="1">
    <source>
        <dbReference type="PROSITE" id="PS51186"/>
    </source>
</evidence>
<dbReference type="SUPFAM" id="SSF55729">
    <property type="entry name" value="Acyl-CoA N-acyltransferases (Nat)"/>
    <property type="match status" value="1"/>
</dbReference>